<keyword evidence="2" id="KW-1185">Reference proteome</keyword>
<sequence>MFSYDINKSIGIAWEPAAIWQVLTDFSSYEDWNPMLGNVQTELQLDAPVRFEVLREGARSSVSGTDNI</sequence>
<dbReference type="Gene3D" id="3.30.530.20">
    <property type="match status" value="1"/>
</dbReference>
<reference evidence="1 2" key="1">
    <citation type="submission" date="2018-01" db="EMBL/GenBank/DDBJ databases">
        <title>The draft genome sequence of Halioglobus lutimaris HF004.</title>
        <authorList>
            <person name="Du Z.-J."/>
            <person name="Shi M.-J."/>
        </authorList>
    </citation>
    <scope>NUCLEOTIDE SEQUENCE [LARGE SCALE GENOMIC DNA]</scope>
    <source>
        <strain evidence="1 2">HF004</strain>
    </source>
</reference>
<dbReference type="SUPFAM" id="SSF55961">
    <property type="entry name" value="Bet v1-like"/>
    <property type="match status" value="1"/>
</dbReference>
<dbReference type="InterPro" id="IPR023393">
    <property type="entry name" value="START-like_dom_sf"/>
</dbReference>
<dbReference type="EMBL" id="PKUS01000011">
    <property type="protein sequence ID" value="PLW68741.1"/>
    <property type="molecule type" value="Genomic_DNA"/>
</dbReference>
<accession>A0A2N5X2N0</accession>
<proteinExistence type="predicted"/>
<name>A0A2N5X2N0_9GAMM</name>
<dbReference type="Proteomes" id="UP000235005">
    <property type="component" value="Unassembled WGS sequence"/>
</dbReference>
<protein>
    <recommendedName>
        <fullName evidence="3">SRPBCC domain-containing protein</fullName>
    </recommendedName>
</protein>
<dbReference type="AlphaFoldDB" id="A0A2N5X2N0"/>
<evidence type="ECO:0000313" key="2">
    <source>
        <dbReference type="Proteomes" id="UP000235005"/>
    </source>
</evidence>
<gene>
    <name evidence="1" type="ORF">C0039_10710</name>
</gene>
<dbReference type="OrthoDB" id="191189at2"/>
<evidence type="ECO:0008006" key="3">
    <source>
        <dbReference type="Google" id="ProtNLM"/>
    </source>
</evidence>
<evidence type="ECO:0000313" key="1">
    <source>
        <dbReference type="EMBL" id="PLW68741.1"/>
    </source>
</evidence>
<comment type="caution">
    <text evidence="1">The sequence shown here is derived from an EMBL/GenBank/DDBJ whole genome shotgun (WGS) entry which is preliminary data.</text>
</comment>
<dbReference type="RefSeq" id="WP_101518050.1">
    <property type="nucleotide sequence ID" value="NZ_PKUS01000011.1"/>
</dbReference>
<organism evidence="1 2">
    <name type="scientific">Pseudohalioglobus lutimaris</name>
    <dbReference type="NCBI Taxonomy" id="1737061"/>
    <lineage>
        <taxon>Bacteria</taxon>
        <taxon>Pseudomonadati</taxon>
        <taxon>Pseudomonadota</taxon>
        <taxon>Gammaproteobacteria</taxon>
        <taxon>Cellvibrionales</taxon>
        <taxon>Halieaceae</taxon>
        <taxon>Pseudohalioglobus</taxon>
    </lineage>
</organism>